<comment type="subcellular location">
    <subcellularLocation>
        <location evidence="2">Bacterial flagellum basal body</location>
    </subcellularLocation>
</comment>
<dbReference type="Pfam" id="PF22692">
    <property type="entry name" value="LlgE_F_G_D1"/>
    <property type="match status" value="1"/>
</dbReference>
<dbReference type="SUPFAM" id="SSF117143">
    <property type="entry name" value="Flagellar hook protein flgE"/>
    <property type="match status" value="1"/>
</dbReference>
<dbReference type="NCBIfam" id="TIGR03506">
    <property type="entry name" value="FlgEFG_subfam"/>
    <property type="match status" value="1"/>
</dbReference>
<dbReference type="RefSeq" id="WP_380773543.1">
    <property type="nucleotide sequence ID" value="NZ_JBHUEO010000020.1"/>
</dbReference>
<dbReference type="Pfam" id="PF06429">
    <property type="entry name" value="Flg_bbr_C"/>
    <property type="match status" value="1"/>
</dbReference>
<reference evidence="7" key="1">
    <citation type="journal article" date="2019" name="Int. J. Syst. Evol. Microbiol.">
        <title>The Global Catalogue of Microorganisms (GCM) 10K type strain sequencing project: providing services to taxonomists for standard genome sequencing and annotation.</title>
        <authorList>
            <consortium name="The Broad Institute Genomics Platform"/>
            <consortium name="The Broad Institute Genome Sequencing Center for Infectious Disease"/>
            <person name="Wu L."/>
            <person name="Ma J."/>
        </authorList>
    </citation>
    <scope>NUCLEOTIDE SEQUENCE [LARGE SCALE GENOMIC DNA]</scope>
    <source>
        <strain evidence="7">CGMCC 1.12295</strain>
    </source>
</reference>
<comment type="caution">
    <text evidence="6">The sequence shown here is derived from an EMBL/GenBank/DDBJ whole genome shotgun (WGS) entry which is preliminary data.</text>
</comment>
<keyword evidence="7" id="KW-1185">Reference proteome</keyword>
<keyword evidence="6" id="KW-0966">Cell projection</keyword>
<evidence type="ECO:0000259" key="4">
    <source>
        <dbReference type="Pfam" id="PF06429"/>
    </source>
</evidence>
<feature type="domain" description="Flagellar basal body rod protein N-terminal" evidence="3">
    <location>
        <begin position="7"/>
        <end position="35"/>
    </location>
</feature>
<gene>
    <name evidence="6" type="ORF">ACFSCZ_08830</name>
</gene>
<evidence type="ECO:0000256" key="1">
    <source>
        <dbReference type="ARBA" id="ARBA00009677"/>
    </source>
</evidence>
<keyword evidence="6" id="KW-0282">Flagellum</keyword>
<name>A0ABW4KGJ4_9BACI</name>
<dbReference type="InterPro" id="IPR020013">
    <property type="entry name" value="Flagellar_FlgE/F/G"/>
</dbReference>
<protein>
    <submittedName>
        <fullName evidence="6">Flagellar hook-basal body protein</fullName>
    </submittedName>
</protein>
<accession>A0ABW4KGJ4</accession>
<keyword evidence="6" id="KW-0969">Cilium</keyword>
<evidence type="ECO:0000256" key="2">
    <source>
        <dbReference type="RuleBase" id="RU362116"/>
    </source>
</evidence>
<dbReference type="EMBL" id="JBHUEO010000020">
    <property type="protein sequence ID" value="MFD1706834.1"/>
    <property type="molecule type" value="Genomic_DNA"/>
</dbReference>
<sequence>MLRGLFTAASGMYASQRKTEMLTNNMANAQTPGYKADHTHVRAFPDMLLSRFEAGNRRTERVGTLHTGMYVQEIVPRFIQGDLMETGRSGDLALTDRGEGTAFFSVDQNGQISYTRNGRFTIDPSGMLTTENGWPLLDENGNTIRLNSDQFDIDDFGRITENGVPVARLGIVRADEPEALSKMGDGLFQTENNAPLPLAGNADFSVSQGFIERANVDITRSMGDMLAAYRTFEANQKIVQAYDRSLEKAVNEVGRVNG</sequence>
<dbReference type="InterPro" id="IPR001444">
    <property type="entry name" value="Flag_bb_rod_N"/>
</dbReference>
<dbReference type="Proteomes" id="UP001597301">
    <property type="component" value="Unassembled WGS sequence"/>
</dbReference>
<dbReference type="InterPro" id="IPR053967">
    <property type="entry name" value="LlgE_F_G-like_D1"/>
</dbReference>
<feature type="domain" description="Flagellar basal-body/hook protein C-terminal" evidence="4">
    <location>
        <begin position="208"/>
        <end position="251"/>
    </location>
</feature>
<dbReference type="PANTHER" id="PTHR30435:SF19">
    <property type="entry name" value="FLAGELLAR BASAL-BODY ROD PROTEIN FLGG"/>
    <property type="match status" value="1"/>
</dbReference>
<evidence type="ECO:0000313" key="7">
    <source>
        <dbReference type="Proteomes" id="UP001597301"/>
    </source>
</evidence>
<comment type="similarity">
    <text evidence="1 2">Belongs to the flagella basal body rod proteins family.</text>
</comment>
<dbReference type="Pfam" id="PF00460">
    <property type="entry name" value="Flg_bb_rod"/>
    <property type="match status" value="1"/>
</dbReference>
<proteinExistence type="inferred from homology"/>
<dbReference type="InterPro" id="IPR010930">
    <property type="entry name" value="Flg_bb/hook_C_dom"/>
</dbReference>
<keyword evidence="2" id="KW-0975">Bacterial flagellum</keyword>
<dbReference type="PANTHER" id="PTHR30435">
    <property type="entry name" value="FLAGELLAR PROTEIN"/>
    <property type="match status" value="1"/>
</dbReference>
<organism evidence="6 7">
    <name type="scientific">Siminovitchia sediminis</name>
    <dbReference type="NCBI Taxonomy" id="1274353"/>
    <lineage>
        <taxon>Bacteria</taxon>
        <taxon>Bacillati</taxon>
        <taxon>Bacillota</taxon>
        <taxon>Bacilli</taxon>
        <taxon>Bacillales</taxon>
        <taxon>Bacillaceae</taxon>
        <taxon>Siminovitchia</taxon>
    </lineage>
</organism>
<evidence type="ECO:0000259" key="5">
    <source>
        <dbReference type="Pfam" id="PF22692"/>
    </source>
</evidence>
<dbReference type="InterPro" id="IPR037925">
    <property type="entry name" value="FlgE/F/G-like"/>
</dbReference>
<evidence type="ECO:0000259" key="3">
    <source>
        <dbReference type="Pfam" id="PF00460"/>
    </source>
</evidence>
<evidence type="ECO:0000313" key="6">
    <source>
        <dbReference type="EMBL" id="MFD1706834.1"/>
    </source>
</evidence>
<feature type="domain" description="Flagellar hook protein FlgE/F/G-like D1" evidence="5">
    <location>
        <begin position="99"/>
        <end position="160"/>
    </location>
</feature>